<evidence type="ECO:0000256" key="1">
    <source>
        <dbReference type="SAM" id="Phobius"/>
    </source>
</evidence>
<protein>
    <recommendedName>
        <fullName evidence="4">DUF2975 domain-containing protein</fullName>
    </recommendedName>
</protein>
<evidence type="ECO:0000313" key="3">
    <source>
        <dbReference type="Proteomes" id="UP000624183"/>
    </source>
</evidence>
<feature type="transmembrane region" description="Helical" evidence="1">
    <location>
        <begin position="139"/>
        <end position="164"/>
    </location>
</feature>
<feature type="transmembrane region" description="Helical" evidence="1">
    <location>
        <begin position="55"/>
        <end position="80"/>
    </location>
</feature>
<evidence type="ECO:0008006" key="4">
    <source>
        <dbReference type="Google" id="ProtNLM"/>
    </source>
</evidence>
<comment type="caution">
    <text evidence="2">The sequence shown here is derived from an EMBL/GenBank/DDBJ whole genome shotgun (WGS) entry which is preliminary data.</text>
</comment>
<feature type="transmembrane region" description="Helical" evidence="1">
    <location>
        <begin position="15"/>
        <end position="35"/>
    </location>
</feature>
<dbReference type="Proteomes" id="UP000624183">
    <property type="component" value="Unassembled WGS sequence"/>
</dbReference>
<gene>
    <name evidence="2" type="ORF">GCM10010328_15590</name>
</gene>
<dbReference type="EMBL" id="BMUW01000002">
    <property type="protein sequence ID" value="GGZ42539.1"/>
    <property type="molecule type" value="Genomic_DNA"/>
</dbReference>
<reference evidence="3" key="1">
    <citation type="journal article" date="2019" name="Int. J. Syst. Evol. Microbiol.">
        <title>The Global Catalogue of Microorganisms (GCM) 10K type strain sequencing project: providing services to taxonomists for standard genome sequencing and annotation.</title>
        <authorList>
            <consortium name="The Broad Institute Genomics Platform"/>
            <consortium name="The Broad Institute Genome Sequencing Center for Infectious Disease"/>
            <person name="Wu L."/>
            <person name="Ma J."/>
        </authorList>
    </citation>
    <scope>NUCLEOTIDE SEQUENCE [LARGE SCALE GENOMIC DNA]</scope>
    <source>
        <strain evidence="3">JCM 4602</strain>
    </source>
</reference>
<keyword evidence="3" id="KW-1185">Reference proteome</keyword>
<proteinExistence type="predicted"/>
<feature type="transmembrane region" description="Helical" evidence="1">
    <location>
        <begin position="101"/>
        <end position="127"/>
    </location>
</feature>
<keyword evidence="1" id="KW-1133">Transmembrane helix</keyword>
<name>A0ABQ3BF97_9ACTN</name>
<sequence length="175" mass="18331">MLGVRATVRWFDRNLWITPLTLFIAAEVILIPLQINSENGVLIEAISEDARGDLYSSLSGSSSGLLGFALAAVAILAVFSPRRTDSRAAQIREEDLATARVKVIGTLLTTSLMLLAVLIASTMGIALDSGKRGNAVLGNLVFCCSISAAIGLFLGGLGMGLSVLEKNRADRGSPA</sequence>
<evidence type="ECO:0000313" key="2">
    <source>
        <dbReference type="EMBL" id="GGZ42539.1"/>
    </source>
</evidence>
<keyword evidence="1" id="KW-0812">Transmembrane</keyword>
<organism evidence="2 3">
    <name type="scientific">Streptomyces rubiginosohelvolus</name>
    <dbReference type="NCBI Taxonomy" id="67362"/>
    <lineage>
        <taxon>Bacteria</taxon>
        <taxon>Bacillati</taxon>
        <taxon>Actinomycetota</taxon>
        <taxon>Actinomycetes</taxon>
        <taxon>Kitasatosporales</taxon>
        <taxon>Streptomycetaceae</taxon>
        <taxon>Streptomyces</taxon>
    </lineage>
</organism>
<keyword evidence="1" id="KW-0472">Membrane</keyword>
<accession>A0ABQ3BF97</accession>